<dbReference type="EMBL" id="JARAKH010004220">
    <property type="protein sequence ID" value="KAK8372126.1"/>
    <property type="molecule type" value="Genomic_DNA"/>
</dbReference>
<evidence type="ECO:0000313" key="2">
    <source>
        <dbReference type="Proteomes" id="UP001487740"/>
    </source>
</evidence>
<proteinExistence type="predicted"/>
<accession>A0AAW0SB84</accession>
<keyword evidence="2" id="KW-1185">Reference proteome</keyword>
<protein>
    <submittedName>
        <fullName evidence="1">Uncharacterized protein</fullName>
    </submittedName>
</protein>
<dbReference type="Proteomes" id="UP001487740">
    <property type="component" value="Unassembled WGS sequence"/>
</dbReference>
<reference evidence="1 2" key="1">
    <citation type="submission" date="2023-03" db="EMBL/GenBank/DDBJ databases">
        <title>High-quality genome of Scylla paramamosain provides insights in environmental adaptation.</title>
        <authorList>
            <person name="Zhang L."/>
        </authorList>
    </citation>
    <scope>NUCLEOTIDE SEQUENCE [LARGE SCALE GENOMIC DNA]</scope>
    <source>
        <strain evidence="1">LZ_2023a</strain>
        <tissue evidence="1">Muscle</tissue>
    </source>
</reference>
<gene>
    <name evidence="1" type="ORF">O3P69_018342</name>
</gene>
<comment type="caution">
    <text evidence="1">The sequence shown here is derived from an EMBL/GenBank/DDBJ whole genome shotgun (WGS) entry which is preliminary data.</text>
</comment>
<organism evidence="1 2">
    <name type="scientific">Scylla paramamosain</name>
    <name type="common">Mud crab</name>
    <dbReference type="NCBI Taxonomy" id="85552"/>
    <lineage>
        <taxon>Eukaryota</taxon>
        <taxon>Metazoa</taxon>
        <taxon>Ecdysozoa</taxon>
        <taxon>Arthropoda</taxon>
        <taxon>Crustacea</taxon>
        <taxon>Multicrustacea</taxon>
        <taxon>Malacostraca</taxon>
        <taxon>Eumalacostraca</taxon>
        <taxon>Eucarida</taxon>
        <taxon>Decapoda</taxon>
        <taxon>Pleocyemata</taxon>
        <taxon>Brachyura</taxon>
        <taxon>Eubrachyura</taxon>
        <taxon>Portunoidea</taxon>
        <taxon>Portunidae</taxon>
        <taxon>Portuninae</taxon>
        <taxon>Scylla</taxon>
    </lineage>
</organism>
<name>A0AAW0SB84_SCYPA</name>
<evidence type="ECO:0000313" key="1">
    <source>
        <dbReference type="EMBL" id="KAK8372126.1"/>
    </source>
</evidence>
<sequence length="88" mass="9580">MSNLDEGETTTAQIDVVATLPSQEDAVESPDISLPPTPSLTSAFPVQTIVSHCLIYPNSIIGAHPPRMKVELSLSSWRARSCREQCEQ</sequence>
<dbReference type="AlphaFoldDB" id="A0AAW0SB84"/>